<keyword evidence="2" id="KW-1185">Reference proteome</keyword>
<proteinExistence type="predicted"/>
<evidence type="ECO:0000313" key="1">
    <source>
        <dbReference type="EMBL" id="REL30285.1"/>
    </source>
</evidence>
<name>A0A3E0U248_9GAMM</name>
<dbReference type="Proteomes" id="UP000256899">
    <property type="component" value="Unassembled WGS sequence"/>
</dbReference>
<reference evidence="2" key="1">
    <citation type="submission" date="2018-08" db="EMBL/GenBank/DDBJ databases">
        <title>Thalassotalea euphylliae genome.</title>
        <authorList>
            <person name="Summers S."/>
            <person name="Rice S.A."/>
            <person name="Freckelton M.L."/>
            <person name="Nedved B.T."/>
            <person name="Hadfield M.G."/>
        </authorList>
    </citation>
    <scope>NUCLEOTIDE SEQUENCE [LARGE SCALE GENOMIC DNA]</scope>
    <source>
        <strain evidence="2">H3</strain>
    </source>
</reference>
<dbReference type="RefSeq" id="WP_116014514.1">
    <property type="nucleotide sequence ID" value="NZ_QUOT01000001.1"/>
</dbReference>
<evidence type="ECO:0008006" key="3">
    <source>
        <dbReference type="Google" id="ProtNLM"/>
    </source>
</evidence>
<dbReference type="EMBL" id="QUOT01000001">
    <property type="protein sequence ID" value="REL30285.1"/>
    <property type="molecule type" value="Genomic_DNA"/>
</dbReference>
<organism evidence="1 2">
    <name type="scientific">Thalassotalea euphylliae</name>
    <dbReference type="NCBI Taxonomy" id="1655234"/>
    <lineage>
        <taxon>Bacteria</taxon>
        <taxon>Pseudomonadati</taxon>
        <taxon>Pseudomonadota</taxon>
        <taxon>Gammaproteobacteria</taxon>
        <taxon>Alteromonadales</taxon>
        <taxon>Colwelliaceae</taxon>
        <taxon>Thalassotalea</taxon>
    </lineage>
</organism>
<protein>
    <recommendedName>
        <fullName evidence="3">Flagellar protein FliT</fullName>
    </recommendedName>
</protein>
<dbReference type="AlphaFoldDB" id="A0A3E0U248"/>
<accession>A0A3E0U248</accession>
<evidence type="ECO:0000313" key="2">
    <source>
        <dbReference type="Proteomes" id="UP000256899"/>
    </source>
</evidence>
<comment type="caution">
    <text evidence="1">The sequence shown here is derived from an EMBL/GenBank/DDBJ whole genome shotgun (WGS) entry which is preliminary data.</text>
</comment>
<gene>
    <name evidence="1" type="ORF">DXX94_05950</name>
</gene>
<sequence length="104" mass="12315">MLDRKFQKVKHLTTQINDFIEAFNIEGCTLLLEQRLLLLRDIESEVTALSPTSAERAEFTELLRWLEKEDKKPHQKAVEFKSKYQQKLSKQKKTNFAIKQYTSL</sequence>